<name>A0A1S9ZCY0_9STRE</name>
<dbReference type="PANTHER" id="PTHR43736">
    <property type="entry name" value="ADP-RIBOSE PYROPHOSPHATASE"/>
    <property type="match status" value="1"/>
</dbReference>
<dbReference type="InterPro" id="IPR015797">
    <property type="entry name" value="NUDIX_hydrolase-like_dom_sf"/>
</dbReference>
<dbReference type="PROSITE" id="PS51462">
    <property type="entry name" value="NUDIX"/>
    <property type="match status" value="1"/>
</dbReference>
<evidence type="ECO:0000313" key="6">
    <source>
        <dbReference type="EMBL" id="RJP82539.1"/>
    </source>
</evidence>
<dbReference type="STRING" id="257758.GCA_001074155_00555"/>
<keyword evidence="2 3" id="KW-0378">Hydrolase</keyword>
<gene>
    <name evidence="6" type="ORF">C5O68_05475</name>
    <name evidence="5" type="ORF">C5O69_05940</name>
</gene>
<dbReference type="GO" id="GO:0016787">
    <property type="term" value="F:hydrolase activity"/>
    <property type="evidence" value="ECO:0007669"/>
    <property type="project" value="UniProtKB-KW"/>
</dbReference>
<dbReference type="Proteomes" id="UP000266144">
    <property type="component" value="Unassembled WGS sequence"/>
</dbReference>
<evidence type="ECO:0000313" key="7">
    <source>
        <dbReference type="Proteomes" id="UP000265600"/>
    </source>
</evidence>
<feature type="domain" description="Nudix hydrolase" evidence="4">
    <location>
        <begin position="20"/>
        <end position="152"/>
    </location>
</feature>
<dbReference type="Pfam" id="PF00293">
    <property type="entry name" value="NUDIX"/>
    <property type="match status" value="1"/>
</dbReference>
<comment type="similarity">
    <text evidence="1 3">Belongs to the Nudix hydrolase family.</text>
</comment>
<reference evidence="5" key="1">
    <citation type="submission" date="2018-02" db="EMBL/GenBank/DDBJ databases">
        <authorList>
            <person name="Cohen D.B."/>
            <person name="Kent A.D."/>
        </authorList>
    </citation>
    <scope>NUCLEOTIDE SEQUENCE</scope>
    <source>
        <strain evidence="5">Spain3473</strain>
        <strain evidence="6">Spain939</strain>
    </source>
</reference>
<dbReference type="EMBL" id="PTQV01000032">
    <property type="protein sequence ID" value="RJP82539.1"/>
    <property type="molecule type" value="Genomic_DNA"/>
</dbReference>
<evidence type="ECO:0000256" key="1">
    <source>
        <dbReference type="ARBA" id="ARBA00005582"/>
    </source>
</evidence>
<protein>
    <submittedName>
        <fullName evidence="5">NUDIX domain-containing protein</fullName>
    </submittedName>
</protein>
<comment type="caution">
    <text evidence="5">The sequence shown here is derived from an EMBL/GenBank/DDBJ whole genome shotgun (WGS) entry which is preliminary data.</text>
</comment>
<dbReference type="EMBL" id="PTTJ01000081">
    <property type="protein sequence ID" value="RJP12356.1"/>
    <property type="molecule type" value="Genomic_DNA"/>
</dbReference>
<evidence type="ECO:0000313" key="5">
    <source>
        <dbReference type="EMBL" id="RJP12356.1"/>
    </source>
</evidence>
<dbReference type="PANTHER" id="PTHR43736:SF1">
    <property type="entry name" value="DIHYDRONEOPTERIN TRIPHOSPHATE DIPHOSPHATASE"/>
    <property type="match status" value="1"/>
</dbReference>
<dbReference type="InterPro" id="IPR020476">
    <property type="entry name" value="Nudix_hydrolase"/>
</dbReference>
<dbReference type="Gene3D" id="3.90.79.10">
    <property type="entry name" value="Nucleoside Triphosphate Pyrophosphohydrolase"/>
    <property type="match status" value="1"/>
</dbReference>
<evidence type="ECO:0000313" key="8">
    <source>
        <dbReference type="Proteomes" id="UP000266144"/>
    </source>
</evidence>
<dbReference type="SUPFAM" id="SSF55811">
    <property type="entry name" value="Nudix"/>
    <property type="match status" value="1"/>
</dbReference>
<dbReference type="InterPro" id="IPR000086">
    <property type="entry name" value="NUDIX_hydrolase_dom"/>
</dbReference>
<dbReference type="InterPro" id="IPR020084">
    <property type="entry name" value="NUDIX_hydrolase_CS"/>
</dbReference>
<dbReference type="AlphaFoldDB" id="A0A1S9ZCY0"/>
<evidence type="ECO:0000256" key="2">
    <source>
        <dbReference type="ARBA" id="ARBA00022801"/>
    </source>
</evidence>
<dbReference type="PRINTS" id="PR00502">
    <property type="entry name" value="NUDIXFAMILY"/>
</dbReference>
<dbReference type="PROSITE" id="PS00893">
    <property type="entry name" value="NUDIX_BOX"/>
    <property type="match status" value="1"/>
</dbReference>
<evidence type="ECO:0000256" key="3">
    <source>
        <dbReference type="RuleBase" id="RU003476"/>
    </source>
</evidence>
<evidence type="ECO:0000259" key="4">
    <source>
        <dbReference type="PROSITE" id="PS51462"/>
    </source>
</evidence>
<reference evidence="7 8" key="2">
    <citation type="submission" date="2018-02" db="EMBL/GenBank/DDBJ databases">
        <authorList>
            <person name="Handem S."/>
        </authorList>
    </citation>
    <scope>NUCLEOTIDE SEQUENCE [LARGE SCALE GENOMIC DNA]</scope>
    <source>
        <strain evidence="7">Spain3473</strain>
        <strain evidence="8">Spain939</strain>
    </source>
</reference>
<accession>A0A1S9ZCY0</accession>
<organism evidence="5 7">
    <name type="scientific">Streptococcus pseudopneumoniae</name>
    <dbReference type="NCBI Taxonomy" id="257758"/>
    <lineage>
        <taxon>Bacteria</taxon>
        <taxon>Bacillati</taxon>
        <taxon>Bacillota</taxon>
        <taxon>Bacilli</taxon>
        <taxon>Lactobacillales</taxon>
        <taxon>Streptococcaceae</taxon>
        <taxon>Streptococcus</taxon>
    </lineage>
</organism>
<dbReference type="CDD" id="cd04677">
    <property type="entry name" value="NUDIX_Hydrolase"/>
    <property type="match status" value="1"/>
</dbReference>
<sequence length="160" mass="18135">MSEVNNELHTEYQKKVGKDKIILNFTCGILSQSGKILLQKRADKGTWGLPGGALELGESALEALVREFYEETGVEVRVEKLLNVYTKYSDSYPNGDEAQVLTILYLVSSETSISTNFFTSDETLELGFFDHSDIQNIAIVNQQHQDMINDFFENKFPIDR</sequence>
<proteinExistence type="inferred from homology"/>
<dbReference type="Proteomes" id="UP000265600">
    <property type="component" value="Unassembled WGS sequence"/>
</dbReference>